<name>A0A5B0WMB6_9GAMM</name>
<reference evidence="1 2" key="1">
    <citation type="submission" date="2019-09" db="EMBL/GenBank/DDBJ databases">
        <authorList>
            <person name="Chen X.-Y."/>
        </authorList>
    </citation>
    <scope>NUCLEOTIDE SEQUENCE [LARGE SCALE GENOMIC DNA]</scope>
    <source>
        <strain evidence="1 2">NY5</strain>
    </source>
</reference>
<organism evidence="1 2">
    <name type="scientific">Pseudohalioglobus sediminis</name>
    <dbReference type="NCBI Taxonomy" id="2606449"/>
    <lineage>
        <taxon>Bacteria</taxon>
        <taxon>Pseudomonadati</taxon>
        <taxon>Pseudomonadota</taxon>
        <taxon>Gammaproteobacteria</taxon>
        <taxon>Cellvibrionales</taxon>
        <taxon>Halieaceae</taxon>
        <taxon>Pseudohalioglobus</taxon>
    </lineage>
</organism>
<comment type="caution">
    <text evidence="1">The sequence shown here is derived from an EMBL/GenBank/DDBJ whole genome shotgun (WGS) entry which is preliminary data.</text>
</comment>
<keyword evidence="2" id="KW-1185">Reference proteome</keyword>
<sequence length="85" mass="9348">MNKPVIAIADKVVRMMESMVYLAVSGSYRSGATVEDLSGLLSEWVPAGANIYHDGAVERALCRLQREGRVERAGSRWYARAAFDA</sequence>
<proteinExistence type="predicted"/>
<evidence type="ECO:0000313" key="2">
    <source>
        <dbReference type="Proteomes" id="UP000323708"/>
    </source>
</evidence>
<evidence type="ECO:0000313" key="1">
    <source>
        <dbReference type="EMBL" id="KAA1188194.1"/>
    </source>
</evidence>
<dbReference type="Proteomes" id="UP000323708">
    <property type="component" value="Unassembled WGS sequence"/>
</dbReference>
<gene>
    <name evidence="1" type="ORF">F0M18_19360</name>
</gene>
<accession>A0A5B0WMB6</accession>
<dbReference type="EMBL" id="VTUX01000011">
    <property type="protein sequence ID" value="KAA1188194.1"/>
    <property type="molecule type" value="Genomic_DNA"/>
</dbReference>
<dbReference type="AlphaFoldDB" id="A0A5B0WMB6"/>
<protein>
    <submittedName>
        <fullName evidence="1">Uncharacterized protein</fullName>
    </submittedName>
</protein>
<dbReference type="RefSeq" id="WP_149613114.1">
    <property type="nucleotide sequence ID" value="NZ_VTUX01000011.1"/>
</dbReference>